<evidence type="ECO:0000313" key="2">
    <source>
        <dbReference type="WBParaSite" id="ACRNAN_scaffold8275.g32616.t1"/>
    </source>
</evidence>
<sequence length="184" mass="20903">MFALYLSEFVLRPNSSDYLQIRSDDGILMKFTSDMNLVSMYLNNWVTTSDVIYIDFVSTGPTSDDSAMATWWIDIEANYKSCDCFPPSVTFINDNETVQGYNFASYDCPSADDYCSVGYYCPGMSCTWEFVNGYYGVNSVEVAPYFMSLRNTTDDYIEGHSSKGLLFRLLNYTSFKCIDTSADE</sequence>
<proteinExistence type="predicted"/>
<protein>
    <submittedName>
        <fullName evidence="2">Uncharacterized protein</fullName>
    </submittedName>
</protein>
<keyword evidence="1" id="KW-1185">Reference proteome</keyword>
<dbReference type="WBParaSite" id="ACRNAN_scaffold8275.g32616.t1">
    <property type="protein sequence ID" value="ACRNAN_scaffold8275.g32616.t1"/>
    <property type="gene ID" value="ACRNAN_scaffold8275.g32616"/>
</dbReference>
<accession>A0A914EJW4</accession>
<reference evidence="2" key="1">
    <citation type="submission" date="2022-11" db="UniProtKB">
        <authorList>
            <consortium name="WormBaseParasite"/>
        </authorList>
    </citation>
    <scope>IDENTIFICATION</scope>
</reference>
<dbReference type="AlphaFoldDB" id="A0A914EJW4"/>
<organism evidence="1 2">
    <name type="scientific">Acrobeloides nanus</name>
    <dbReference type="NCBI Taxonomy" id="290746"/>
    <lineage>
        <taxon>Eukaryota</taxon>
        <taxon>Metazoa</taxon>
        <taxon>Ecdysozoa</taxon>
        <taxon>Nematoda</taxon>
        <taxon>Chromadorea</taxon>
        <taxon>Rhabditida</taxon>
        <taxon>Tylenchina</taxon>
        <taxon>Cephalobomorpha</taxon>
        <taxon>Cephaloboidea</taxon>
        <taxon>Cephalobidae</taxon>
        <taxon>Acrobeloides</taxon>
    </lineage>
</organism>
<dbReference type="Proteomes" id="UP000887540">
    <property type="component" value="Unplaced"/>
</dbReference>
<evidence type="ECO:0000313" key="1">
    <source>
        <dbReference type="Proteomes" id="UP000887540"/>
    </source>
</evidence>
<name>A0A914EJW4_9BILA</name>